<organism evidence="1 2">
    <name type="scientific">Methylocaldum marinum</name>
    <dbReference type="NCBI Taxonomy" id="1432792"/>
    <lineage>
        <taxon>Bacteria</taxon>
        <taxon>Pseudomonadati</taxon>
        <taxon>Pseudomonadota</taxon>
        <taxon>Gammaproteobacteria</taxon>
        <taxon>Methylococcales</taxon>
        <taxon>Methylococcaceae</taxon>
        <taxon>Methylocaldum</taxon>
    </lineage>
</organism>
<gene>
    <name evidence="1" type="ORF">sS8_1068</name>
</gene>
<accession>A0A250KMU3</accession>
<dbReference type="AlphaFoldDB" id="A0A250KMU3"/>
<dbReference type="KEGG" id="mmai:sS8_1068"/>
<protein>
    <submittedName>
        <fullName evidence="1">ISMca6, transposase, OrfB</fullName>
    </submittedName>
</protein>
<dbReference type="Proteomes" id="UP000266313">
    <property type="component" value="Chromosome"/>
</dbReference>
<dbReference type="EMBL" id="AP017928">
    <property type="protein sequence ID" value="BBA33030.1"/>
    <property type="molecule type" value="Genomic_DNA"/>
</dbReference>
<evidence type="ECO:0000313" key="2">
    <source>
        <dbReference type="Proteomes" id="UP000266313"/>
    </source>
</evidence>
<proteinExistence type="predicted"/>
<dbReference type="RefSeq" id="WP_269461491.1">
    <property type="nucleotide sequence ID" value="NZ_AP017928.1"/>
</dbReference>
<evidence type="ECO:0000313" key="1">
    <source>
        <dbReference type="EMBL" id="BBA33030.1"/>
    </source>
</evidence>
<keyword evidence="2" id="KW-1185">Reference proteome</keyword>
<name>A0A250KMU3_9GAMM</name>
<sequence>MAANFNSLLNLLRHNGETNIRAALYDNAINLERVLNYQGIKH</sequence>
<reference evidence="1 2" key="1">
    <citation type="submission" date="2016-12" db="EMBL/GenBank/DDBJ databases">
        <title>Genome sequencing of Methylocaldum marinum.</title>
        <authorList>
            <person name="Takeuchi M."/>
            <person name="Kamagata Y."/>
            <person name="Hiraoka S."/>
            <person name="Oshima K."/>
            <person name="Hattori M."/>
            <person name="Iwasaki W."/>
        </authorList>
    </citation>
    <scope>NUCLEOTIDE SEQUENCE [LARGE SCALE GENOMIC DNA]</scope>
    <source>
        <strain evidence="1 2">S8</strain>
    </source>
</reference>